<keyword evidence="2" id="KW-0677">Repeat</keyword>
<dbReference type="PANTHER" id="PTHR22838:SF0">
    <property type="entry name" value="WD REPEAT-CONTAINING PROTEIN 26"/>
    <property type="match status" value="1"/>
</dbReference>
<dbReference type="HOGENOM" id="CLU_020885_0_0_1"/>
<feature type="repeat" description="WD" evidence="3">
    <location>
        <begin position="721"/>
        <end position="738"/>
    </location>
</feature>
<evidence type="ECO:0000313" key="5">
    <source>
        <dbReference type="EMBL" id="CCE63465.1"/>
    </source>
</evidence>
<dbReference type="InterPro" id="IPR015943">
    <property type="entry name" value="WD40/YVTN_repeat-like_dom_sf"/>
</dbReference>
<dbReference type="SUPFAM" id="SSF50978">
    <property type="entry name" value="WD40 repeat-like"/>
    <property type="match status" value="1"/>
</dbReference>
<dbReference type="InterPro" id="IPR001680">
    <property type="entry name" value="WD40_rpt"/>
</dbReference>
<dbReference type="RefSeq" id="XP_003685899.1">
    <property type="nucleotide sequence ID" value="XM_003685851.1"/>
</dbReference>
<dbReference type="AlphaFoldDB" id="G8BU87"/>
<dbReference type="eggNOG" id="KOG0293">
    <property type="taxonomic scope" value="Eukaryota"/>
</dbReference>
<organism evidence="5 6">
    <name type="scientific">Tetrapisispora phaffii (strain ATCC 24235 / CBS 4417 / NBRC 1672 / NRRL Y-8282 / UCD 70-5)</name>
    <name type="common">Yeast</name>
    <name type="synonym">Fabospora phaffii</name>
    <dbReference type="NCBI Taxonomy" id="1071381"/>
    <lineage>
        <taxon>Eukaryota</taxon>
        <taxon>Fungi</taxon>
        <taxon>Dikarya</taxon>
        <taxon>Ascomycota</taxon>
        <taxon>Saccharomycotina</taxon>
        <taxon>Saccharomycetes</taxon>
        <taxon>Saccharomycetales</taxon>
        <taxon>Saccharomycetaceae</taxon>
        <taxon>Tetrapisispora</taxon>
    </lineage>
</organism>
<feature type="region of interest" description="Disordered" evidence="4">
    <location>
        <begin position="495"/>
        <end position="528"/>
    </location>
</feature>
<evidence type="ECO:0008006" key="7">
    <source>
        <dbReference type="Google" id="ProtNLM"/>
    </source>
</evidence>
<dbReference type="OrthoDB" id="972532at2759"/>
<keyword evidence="1 3" id="KW-0853">WD repeat</keyword>
<accession>G8BU87</accession>
<evidence type="ECO:0000256" key="3">
    <source>
        <dbReference type="PROSITE-ProRule" id="PRU00221"/>
    </source>
</evidence>
<dbReference type="OMA" id="KNMTCIS"/>
<reference evidence="5 6" key="1">
    <citation type="journal article" date="2011" name="Proc. Natl. Acad. Sci. U.S.A.">
        <title>Evolutionary erosion of yeast sex chromosomes by mating-type switching accidents.</title>
        <authorList>
            <person name="Gordon J.L."/>
            <person name="Armisen D."/>
            <person name="Proux-Wera E."/>
            <person name="Oheigeartaigh S.S."/>
            <person name="Byrne K.P."/>
            <person name="Wolfe K.H."/>
        </authorList>
    </citation>
    <scope>NUCLEOTIDE SEQUENCE [LARGE SCALE GENOMIC DNA]</scope>
    <source>
        <strain evidence="6">ATCC 24235 / CBS 4417 / NBRC 1672 / NRRL Y-8282 / UCD 70-5</strain>
    </source>
</reference>
<dbReference type="InterPro" id="IPR006594">
    <property type="entry name" value="LisH"/>
</dbReference>
<gene>
    <name evidence="5" type="primary">TPHA0E03760</name>
    <name evidence="5" type="ordered locus">TPHA_0E03760</name>
</gene>
<dbReference type="KEGG" id="tpf:TPHA_0E03760"/>
<dbReference type="PROSITE" id="PS50896">
    <property type="entry name" value="LISH"/>
    <property type="match status" value="1"/>
</dbReference>
<keyword evidence="6" id="KW-1185">Reference proteome</keyword>
<dbReference type="Pfam" id="PF00400">
    <property type="entry name" value="WD40"/>
    <property type="match status" value="3"/>
</dbReference>
<evidence type="ECO:0000256" key="1">
    <source>
        <dbReference type="ARBA" id="ARBA00022574"/>
    </source>
</evidence>
<protein>
    <recommendedName>
        <fullName evidence="7">LisH domain-containing protein</fullName>
    </recommendedName>
</protein>
<proteinExistence type="predicted"/>
<dbReference type="InterPro" id="IPR036322">
    <property type="entry name" value="WD40_repeat_dom_sf"/>
</dbReference>
<evidence type="ECO:0000313" key="6">
    <source>
        <dbReference type="Proteomes" id="UP000005666"/>
    </source>
</evidence>
<feature type="repeat" description="WD" evidence="3">
    <location>
        <begin position="769"/>
        <end position="796"/>
    </location>
</feature>
<dbReference type="GO" id="GO:0034657">
    <property type="term" value="C:GID complex"/>
    <property type="evidence" value="ECO:0007669"/>
    <property type="project" value="EnsemblFungi"/>
</dbReference>
<dbReference type="Pfam" id="PF23627">
    <property type="entry name" value="LisH_WDR26"/>
    <property type="match status" value="1"/>
</dbReference>
<name>G8BU87_TETPH</name>
<dbReference type="InterPro" id="IPR051350">
    <property type="entry name" value="WD_repeat-ST_regulator"/>
</dbReference>
<evidence type="ECO:0000256" key="2">
    <source>
        <dbReference type="ARBA" id="ARBA00022737"/>
    </source>
</evidence>
<dbReference type="GeneID" id="11531480"/>
<dbReference type="SMART" id="SM00320">
    <property type="entry name" value="WD40"/>
    <property type="match status" value="5"/>
</dbReference>
<dbReference type="EMBL" id="HE612860">
    <property type="protein sequence ID" value="CCE63465.1"/>
    <property type="molecule type" value="Genomic_DNA"/>
</dbReference>
<evidence type="ECO:0000256" key="4">
    <source>
        <dbReference type="SAM" id="MobiDB-lite"/>
    </source>
</evidence>
<dbReference type="GO" id="GO:0005777">
    <property type="term" value="C:peroxisome"/>
    <property type="evidence" value="ECO:0007669"/>
    <property type="project" value="EnsemblFungi"/>
</dbReference>
<dbReference type="Gene3D" id="2.130.10.10">
    <property type="entry name" value="YVTN repeat-like/Quinoprotein amine dehydrogenase"/>
    <property type="match status" value="2"/>
</dbReference>
<dbReference type="GO" id="GO:0045721">
    <property type="term" value="P:negative regulation of gluconeogenesis"/>
    <property type="evidence" value="ECO:0007669"/>
    <property type="project" value="EnsemblFungi"/>
</dbReference>
<dbReference type="PANTHER" id="PTHR22838">
    <property type="entry name" value="WD REPEAT PROTEIN 26-RELATED"/>
    <property type="match status" value="1"/>
</dbReference>
<dbReference type="GO" id="GO:0043161">
    <property type="term" value="P:proteasome-mediated ubiquitin-dependent protein catabolic process"/>
    <property type="evidence" value="ECO:0007669"/>
    <property type="project" value="EnsemblFungi"/>
</dbReference>
<dbReference type="Proteomes" id="UP000005666">
    <property type="component" value="Chromosome 5"/>
</dbReference>
<dbReference type="PROSITE" id="PS50082">
    <property type="entry name" value="WD_REPEATS_2"/>
    <property type="match status" value="2"/>
</dbReference>
<sequence>MSISFEGDADGVDDKIFMPTYNSKRRRSKVSSKPPLKTLTDESVNPVMNETVGNVFDKVQLTKLLINTLNEMGFSDTAIALEKESGGVRVESSNVHQLIRLLESGKYEYIDLEILSRLPLNNKTSILNQYVKDKPQELSDRDEVIDMENVNYSQTLKVMNDNTDQLKIIVDDLVKDYNLNTSDSFWSDLIYLRGIVEILVLLSRQIFLELVLDIEDISTAVTFLRTIVRNLIKIWETLLLVKDKAIIMIEEGDTSEFTPDNILKEMTITLTSSNIVKGDPRSAWRGSKENSRKNTVELISCYIDPEDLVPKDRLITLLKQAIKFQRSQDVLNIIDEEYDEKNIGNRRIINLLQDSSESYNNLKFEEYKTLKYSVDEIWYLQFSPDGKYLASSSANSLYDRKIILYDVENDFKTFKVLGGNDQCILYLSFSPDSRYIVSCPFSEKANVYDLHKKGSSIEIEDEVHTLMTTTLLQPIHSFQITAPATVSTSPLNATIPSHLVDNGNDSGSNNHASNNSTPRSSNSENSIANVNANPPRIWCCDWFHTPSQQGRFVIGSPDREVVFYDINEGRILFRMSGTSSIRVKDVANYIIQPQLEKFPRVHDIKITEDDKNLILMTHQGHLEVYDLSKFPKKSSFSSMDSVSLFETFSLTRINRVNIEKKMTCISLPQITGSYDQVSSLVLVSLQCNELQLWDFKESILIQKFYGQKQEQFIIRSCFGYNNNLVASGSEDGKVYVWDRINGNIVGVLSGHVEHSEYGSKKIEKNCNVVSWNPTNKTQFASGGDDGYIKIWRVIKD</sequence>
<dbReference type="STRING" id="1071381.G8BU87"/>
<feature type="compositionally biased region" description="Polar residues" evidence="4">
    <location>
        <begin position="503"/>
        <end position="528"/>
    </location>
</feature>